<evidence type="ECO:0008006" key="3">
    <source>
        <dbReference type="Google" id="ProtNLM"/>
    </source>
</evidence>
<proteinExistence type="predicted"/>
<accession>A0A518GCV6</accession>
<reference evidence="1 2" key="1">
    <citation type="submission" date="2019-02" db="EMBL/GenBank/DDBJ databases">
        <title>Deep-cultivation of Planctomycetes and their phenomic and genomic characterization uncovers novel biology.</title>
        <authorList>
            <person name="Wiegand S."/>
            <person name="Jogler M."/>
            <person name="Boedeker C."/>
            <person name="Pinto D."/>
            <person name="Vollmers J."/>
            <person name="Rivas-Marin E."/>
            <person name="Kohn T."/>
            <person name="Peeters S.H."/>
            <person name="Heuer A."/>
            <person name="Rast P."/>
            <person name="Oberbeckmann S."/>
            <person name="Bunk B."/>
            <person name="Jeske O."/>
            <person name="Meyerdierks A."/>
            <person name="Storesund J.E."/>
            <person name="Kallscheuer N."/>
            <person name="Luecker S."/>
            <person name="Lage O.M."/>
            <person name="Pohl T."/>
            <person name="Merkel B.J."/>
            <person name="Hornburger P."/>
            <person name="Mueller R.-W."/>
            <person name="Bruemmer F."/>
            <person name="Labrenz M."/>
            <person name="Spormann A.M."/>
            <person name="Op den Camp H."/>
            <person name="Overmann J."/>
            <person name="Amann R."/>
            <person name="Jetten M.S.M."/>
            <person name="Mascher T."/>
            <person name="Medema M.H."/>
            <person name="Devos D.P."/>
            <person name="Kaster A.-K."/>
            <person name="Ovreas L."/>
            <person name="Rohde M."/>
            <person name="Galperin M.Y."/>
            <person name="Jogler C."/>
        </authorList>
    </citation>
    <scope>NUCLEOTIDE SEQUENCE [LARGE SCALE GENOMIC DNA]</scope>
    <source>
        <strain evidence="1 2">Q31a</strain>
    </source>
</reference>
<sequence>MPKPSDAHLPRLAPEYYRGVAYVHWTMTLQGRRTGWLKPIFLYKFRELLTHAAFRFCFTCPIYCLMPDHMHMIWIGMNDRTDQLKASKYFRKHVNETLGRIGFKFQHQPHDRVLRDDERQESAFEDLVDYVARNPERAKLVPQDGFASYKYTGCLVPGYPELRLWQDDYWPRFWKAFSFTCRHGTFRAYGEDLSGG</sequence>
<dbReference type="OrthoDB" id="265394at2"/>
<dbReference type="Proteomes" id="UP000318017">
    <property type="component" value="Chromosome"/>
</dbReference>
<dbReference type="GO" id="GO:0004803">
    <property type="term" value="F:transposase activity"/>
    <property type="evidence" value="ECO:0007669"/>
    <property type="project" value="InterPro"/>
</dbReference>
<dbReference type="RefSeq" id="WP_145082552.1">
    <property type="nucleotide sequence ID" value="NZ_CP036298.1"/>
</dbReference>
<dbReference type="AlphaFoldDB" id="A0A518GCV6"/>
<dbReference type="SUPFAM" id="SSF143422">
    <property type="entry name" value="Transposase IS200-like"/>
    <property type="match status" value="1"/>
</dbReference>
<dbReference type="KEGG" id="ahel:Q31a_47980"/>
<dbReference type="InterPro" id="IPR036515">
    <property type="entry name" value="Transposase_17_sf"/>
</dbReference>
<evidence type="ECO:0000313" key="2">
    <source>
        <dbReference type="Proteomes" id="UP000318017"/>
    </source>
</evidence>
<protein>
    <recommendedName>
        <fullName evidence="3">Transposase IS200-like domain-containing protein</fullName>
    </recommendedName>
</protein>
<dbReference type="EMBL" id="CP036298">
    <property type="protein sequence ID" value="QDV26424.1"/>
    <property type="molecule type" value="Genomic_DNA"/>
</dbReference>
<keyword evidence="2" id="KW-1185">Reference proteome</keyword>
<organism evidence="1 2">
    <name type="scientific">Aureliella helgolandensis</name>
    <dbReference type="NCBI Taxonomy" id="2527968"/>
    <lineage>
        <taxon>Bacteria</taxon>
        <taxon>Pseudomonadati</taxon>
        <taxon>Planctomycetota</taxon>
        <taxon>Planctomycetia</taxon>
        <taxon>Pirellulales</taxon>
        <taxon>Pirellulaceae</taxon>
        <taxon>Aureliella</taxon>
    </lineage>
</organism>
<gene>
    <name evidence="1" type="ORF">Q31a_47980</name>
</gene>
<dbReference type="Gene3D" id="3.30.70.1290">
    <property type="entry name" value="Transposase IS200-like"/>
    <property type="match status" value="1"/>
</dbReference>
<dbReference type="InterPro" id="IPR052715">
    <property type="entry name" value="RAYT_transposase"/>
</dbReference>
<dbReference type="GO" id="GO:0043565">
    <property type="term" value="F:sequence-specific DNA binding"/>
    <property type="evidence" value="ECO:0007669"/>
    <property type="project" value="TreeGrafter"/>
</dbReference>
<name>A0A518GCV6_9BACT</name>
<dbReference type="GO" id="GO:0006313">
    <property type="term" value="P:DNA transposition"/>
    <property type="evidence" value="ECO:0007669"/>
    <property type="project" value="InterPro"/>
</dbReference>
<evidence type="ECO:0000313" key="1">
    <source>
        <dbReference type="EMBL" id="QDV26424.1"/>
    </source>
</evidence>
<dbReference type="PANTHER" id="PTHR36966:SF1">
    <property type="entry name" value="REP-ASSOCIATED TYROSINE TRANSPOSASE"/>
    <property type="match status" value="1"/>
</dbReference>
<dbReference type="PANTHER" id="PTHR36966">
    <property type="entry name" value="REP-ASSOCIATED TYROSINE TRANSPOSASE"/>
    <property type="match status" value="1"/>
</dbReference>